<dbReference type="Gene3D" id="3.40.640.10">
    <property type="entry name" value="Type I PLP-dependent aspartate aminotransferase-like (Major domain)"/>
    <property type="match status" value="1"/>
</dbReference>
<dbReference type="Proteomes" id="UP000036987">
    <property type="component" value="Unassembled WGS sequence"/>
</dbReference>
<evidence type="ECO:0000313" key="2">
    <source>
        <dbReference type="EMBL" id="KMZ74919.1"/>
    </source>
</evidence>
<dbReference type="InterPro" id="IPR000192">
    <property type="entry name" value="Aminotrans_V_dom"/>
</dbReference>
<dbReference type="SUPFAM" id="SSF53383">
    <property type="entry name" value="PLP-dependent transferases"/>
    <property type="match status" value="1"/>
</dbReference>
<dbReference type="Pfam" id="PF00266">
    <property type="entry name" value="Aminotran_5"/>
    <property type="match status" value="1"/>
</dbReference>
<dbReference type="OMA" id="WIPESTD"/>
<dbReference type="EMBL" id="LFYR01000223">
    <property type="protein sequence ID" value="KMZ74919.1"/>
    <property type="molecule type" value="Genomic_DNA"/>
</dbReference>
<dbReference type="GO" id="GO:0031071">
    <property type="term" value="F:cysteine desulfurase activity"/>
    <property type="evidence" value="ECO:0000318"/>
    <property type="project" value="GO_Central"/>
</dbReference>
<reference evidence="3" key="1">
    <citation type="journal article" date="2016" name="Nature">
        <title>The genome of the seagrass Zostera marina reveals angiosperm adaptation to the sea.</title>
        <authorList>
            <person name="Olsen J.L."/>
            <person name="Rouze P."/>
            <person name="Verhelst B."/>
            <person name="Lin Y.-C."/>
            <person name="Bayer T."/>
            <person name="Collen J."/>
            <person name="Dattolo E."/>
            <person name="De Paoli E."/>
            <person name="Dittami S."/>
            <person name="Maumus F."/>
            <person name="Michel G."/>
            <person name="Kersting A."/>
            <person name="Lauritano C."/>
            <person name="Lohaus R."/>
            <person name="Toepel M."/>
            <person name="Tonon T."/>
            <person name="Vanneste K."/>
            <person name="Amirebrahimi M."/>
            <person name="Brakel J."/>
            <person name="Bostroem C."/>
            <person name="Chovatia M."/>
            <person name="Grimwood J."/>
            <person name="Jenkins J.W."/>
            <person name="Jueterbock A."/>
            <person name="Mraz A."/>
            <person name="Stam W.T."/>
            <person name="Tice H."/>
            <person name="Bornberg-Bauer E."/>
            <person name="Green P.J."/>
            <person name="Pearson G.A."/>
            <person name="Procaccini G."/>
            <person name="Duarte C.M."/>
            <person name="Schmutz J."/>
            <person name="Reusch T.B.H."/>
            <person name="Van de Peer Y."/>
        </authorList>
    </citation>
    <scope>NUCLEOTIDE SEQUENCE [LARGE SCALE GENOMIC DNA]</scope>
    <source>
        <strain evidence="3">cv. Finnish</strain>
    </source>
</reference>
<sequence length="566" mass="62945">MASALFSLIDKFNLFSDQPTSDSDAKITWLRSQIIGSDSEFDSPFGRRKITYCDFTASGRFLTVIEDYLRAHVLPFYGNTHTGDSYVGLHTSQMAQQASKYVKECMGAGSNDVLFFCGSGCTASIKRLQEVMGITVPPILRSTVLSYLPESERWVVYIGPYEHHSNLLSWRQSLAHVVQITLDGSGQIDIHALEMSLKDPVYAGRPKLGSFSACSNITGFHTDTRAIARVLHENGAFACFDYACSAPYVDIQMRSGRSDGYDAIFLSPHKFLGGPGSPGMLLMSDSLYRLKDSPPSTSGGGTVVYVAYNEKDTLYCEDLEEREDAGTPAIVQKIRTALAFRVKEYIGHDLIRDREAYLSKKIMEKLSSNDKIFVLGNLTDERQPIVSFLIYPEGARRGKHLHCRFVTILLNDLFGIQARGGCACAGPYAHALLGISSDRSQQIRYLIEQGYEGVKPGFTRVSIGYCSSEEETDFVLDAVDFVARYGERFLSLYRFDWKTGDWHYTDDHCNKTIGITARRNQSGNGSDEKYDEYMSLAMSLLDILPVGHAMTPVPADIGPETLTFIT</sequence>
<organism evidence="2 3">
    <name type="scientific">Zostera marina</name>
    <name type="common">Eelgrass</name>
    <dbReference type="NCBI Taxonomy" id="29655"/>
    <lineage>
        <taxon>Eukaryota</taxon>
        <taxon>Viridiplantae</taxon>
        <taxon>Streptophyta</taxon>
        <taxon>Embryophyta</taxon>
        <taxon>Tracheophyta</taxon>
        <taxon>Spermatophyta</taxon>
        <taxon>Magnoliopsida</taxon>
        <taxon>Liliopsida</taxon>
        <taxon>Zosteraceae</taxon>
        <taxon>Zostera</taxon>
    </lineage>
</organism>
<feature type="domain" description="Aminotransferase class V" evidence="1">
    <location>
        <begin position="57"/>
        <end position="473"/>
    </location>
</feature>
<protein>
    <submittedName>
        <fullName evidence="2">Cysteine desulfurase</fullName>
    </submittedName>
</protein>
<evidence type="ECO:0000259" key="1">
    <source>
        <dbReference type="Pfam" id="PF00266"/>
    </source>
</evidence>
<dbReference type="PANTHER" id="PTHR43586:SF19">
    <property type="entry name" value="OS01G0729600 PROTEIN"/>
    <property type="match status" value="1"/>
</dbReference>
<name>A0A0K9Q199_ZOSMR</name>
<dbReference type="STRING" id="29655.A0A0K9Q199"/>
<dbReference type="InterPro" id="IPR015422">
    <property type="entry name" value="PyrdxlP-dep_Trfase_small"/>
</dbReference>
<gene>
    <name evidence="2" type="ORF">ZOSMA_120G00090</name>
</gene>
<dbReference type="PANTHER" id="PTHR43586">
    <property type="entry name" value="CYSTEINE DESULFURASE"/>
    <property type="match status" value="1"/>
</dbReference>
<proteinExistence type="predicted"/>
<comment type="caution">
    <text evidence="2">The sequence shown here is derived from an EMBL/GenBank/DDBJ whole genome shotgun (WGS) entry which is preliminary data.</text>
</comment>
<dbReference type="Gene3D" id="3.90.1150.10">
    <property type="entry name" value="Aspartate Aminotransferase, domain 1"/>
    <property type="match status" value="1"/>
</dbReference>
<evidence type="ECO:0000313" key="3">
    <source>
        <dbReference type="Proteomes" id="UP000036987"/>
    </source>
</evidence>
<accession>A0A0K9Q199</accession>
<dbReference type="InterPro" id="IPR015421">
    <property type="entry name" value="PyrdxlP-dep_Trfase_major"/>
</dbReference>
<dbReference type="GO" id="GO:0006534">
    <property type="term" value="P:cysteine metabolic process"/>
    <property type="evidence" value="ECO:0000318"/>
    <property type="project" value="GO_Central"/>
</dbReference>
<dbReference type="AlphaFoldDB" id="A0A0K9Q199"/>
<keyword evidence="3" id="KW-1185">Reference proteome</keyword>
<dbReference type="OrthoDB" id="420046at2759"/>
<dbReference type="InterPro" id="IPR015424">
    <property type="entry name" value="PyrdxlP-dep_Trfase"/>
</dbReference>